<dbReference type="AlphaFoldDB" id="A0A438DN79"/>
<protein>
    <recommendedName>
        <fullName evidence="1">Large ribosomal subunit protein uL30 N-terminal eukaryotes domain-containing protein</fullName>
    </recommendedName>
</protein>
<sequence length="115" mass="13387">MADEEPKPLAYIPEVILKKRKSNEEWAIKRRQQLEERNLRSKQNKAFNLKTAEQYIQEYRNRYLGANAGDFGLGKRHMVLGLNPVIDDTLNYPVLVVEGMVSTLRFGSPWRVLRA</sequence>
<comment type="caution">
    <text evidence="2">The sequence shown here is derived from an EMBL/GenBank/DDBJ whole genome shotgun (WGS) entry which is preliminary data.</text>
</comment>
<dbReference type="InterPro" id="IPR012988">
    <property type="entry name" value="Ribosomal_uL30_N_euk"/>
</dbReference>
<feature type="domain" description="Large ribosomal subunit protein uL30 N-terminal eukaryotes" evidence="1">
    <location>
        <begin position="12"/>
        <end position="62"/>
    </location>
</feature>
<dbReference type="Proteomes" id="UP000288805">
    <property type="component" value="Unassembled WGS sequence"/>
</dbReference>
<reference evidence="2 3" key="1">
    <citation type="journal article" date="2018" name="PLoS Genet.">
        <title>Population sequencing reveals clonal diversity and ancestral inbreeding in the grapevine cultivar Chardonnay.</title>
        <authorList>
            <person name="Roach M.J."/>
            <person name="Johnson D.L."/>
            <person name="Bohlmann J."/>
            <person name="van Vuuren H.J."/>
            <person name="Jones S.J."/>
            <person name="Pretorius I.S."/>
            <person name="Schmidt S.A."/>
            <person name="Borneman A.R."/>
        </authorList>
    </citation>
    <scope>NUCLEOTIDE SEQUENCE [LARGE SCALE GENOMIC DNA]</scope>
    <source>
        <strain evidence="3">cv. Chardonnay</strain>
        <tissue evidence="2">Leaf</tissue>
    </source>
</reference>
<proteinExistence type="predicted"/>
<dbReference type="Pfam" id="PF08079">
    <property type="entry name" value="Ribosomal_L30_N"/>
    <property type="match status" value="1"/>
</dbReference>
<evidence type="ECO:0000313" key="2">
    <source>
        <dbReference type="EMBL" id="RVW36910.1"/>
    </source>
</evidence>
<evidence type="ECO:0000259" key="1">
    <source>
        <dbReference type="Pfam" id="PF08079"/>
    </source>
</evidence>
<accession>A0A438DN79</accession>
<gene>
    <name evidence="2" type="ORF">CK203_104814</name>
</gene>
<dbReference type="EMBL" id="QGNW01001554">
    <property type="protein sequence ID" value="RVW36910.1"/>
    <property type="molecule type" value="Genomic_DNA"/>
</dbReference>
<evidence type="ECO:0000313" key="3">
    <source>
        <dbReference type="Proteomes" id="UP000288805"/>
    </source>
</evidence>
<name>A0A438DN79_VITVI</name>
<organism evidence="2 3">
    <name type="scientific">Vitis vinifera</name>
    <name type="common">Grape</name>
    <dbReference type="NCBI Taxonomy" id="29760"/>
    <lineage>
        <taxon>Eukaryota</taxon>
        <taxon>Viridiplantae</taxon>
        <taxon>Streptophyta</taxon>
        <taxon>Embryophyta</taxon>
        <taxon>Tracheophyta</taxon>
        <taxon>Spermatophyta</taxon>
        <taxon>Magnoliopsida</taxon>
        <taxon>eudicotyledons</taxon>
        <taxon>Gunneridae</taxon>
        <taxon>Pentapetalae</taxon>
        <taxon>rosids</taxon>
        <taxon>Vitales</taxon>
        <taxon>Vitaceae</taxon>
        <taxon>Viteae</taxon>
        <taxon>Vitis</taxon>
    </lineage>
</organism>